<dbReference type="PROSITE" id="PS51318">
    <property type="entry name" value="TAT"/>
    <property type="match status" value="1"/>
</dbReference>
<dbReference type="RefSeq" id="WP_219082298.1">
    <property type="nucleotide sequence ID" value="NZ_CP079216.1"/>
</dbReference>
<name>A0ABX8SHT3_9ACTN</name>
<evidence type="ECO:0000259" key="5">
    <source>
        <dbReference type="Pfam" id="PF01656"/>
    </source>
</evidence>
<keyword evidence="4" id="KW-0812">Transmembrane</keyword>
<feature type="compositionally biased region" description="Low complexity" evidence="3">
    <location>
        <begin position="496"/>
        <end position="508"/>
    </location>
</feature>
<keyword evidence="6" id="KW-0808">Transferase</keyword>
<dbReference type="Proteomes" id="UP000824504">
    <property type="component" value="Chromosome"/>
</dbReference>
<evidence type="ECO:0000313" key="6">
    <source>
        <dbReference type="EMBL" id="QXT62946.1"/>
    </source>
</evidence>
<gene>
    <name evidence="6" type="ORF">KDB89_00170</name>
</gene>
<keyword evidence="4" id="KW-0472">Membrane</keyword>
<sequence>MTLLDLFHLTRRNLLLIAACMLGGVLVAAGYSALQPKMYSATASGYVVAASGGSVSGAFTGDTLAAARAKRYLPLASTTAVTERIAEELDGTGIAPTGISASIVSDSNIMQITAAGSSSEQAKAVADAGVKAMAAEIHRMETLEPAGITSGDATSVDGIPTTGTAAIALVPFQEAGAPGAATSPNWRLNLLIGLGAGLLIGFAAAFARKVLDVRVRTTKDMERLTDKGVLGVIPVASGLSKRSKTRRKSAKTALAQEALRQLRTNLRYVSVDDPPRSIVVTSANPGEGKSTVAANLARVLAAGGQPTVLIDADLRRPALHKEFDLDSGVGLSQVLAGDVVLRDALQGTETNLLQVLPAGRIPPNPSELVGSKQMAKLIAALATNRTVIIDAPPILPVSDAGLLTAAADGALLVVRTGKTLRDQIAVAVKRLDQVGGRLLGSTLNLASPRRLGETMYGYGRGYGYARKSYGAYYGSSSKVAGEGALLAPHVPQRVSKAAPVAAPSAVSPGREASSGDRVG</sequence>
<keyword evidence="7" id="KW-1185">Reference proteome</keyword>
<dbReference type="Pfam" id="PF01656">
    <property type="entry name" value="CbiA"/>
    <property type="match status" value="1"/>
</dbReference>
<feature type="transmembrane region" description="Helical" evidence="4">
    <location>
        <begin position="188"/>
        <end position="207"/>
    </location>
</feature>
<dbReference type="NCBIfam" id="TIGR01007">
    <property type="entry name" value="eps_fam"/>
    <property type="match status" value="1"/>
</dbReference>
<keyword evidence="4" id="KW-1133">Transmembrane helix</keyword>
<proteinExistence type="predicted"/>
<reference evidence="6 7" key="1">
    <citation type="submission" date="2021-07" db="EMBL/GenBank/DDBJ databases">
        <title>complete genome sequencing of Tessaracoccus sp.J1M15.</title>
        <authorList>
            <person name="Bae J.-W."/>
            <person name="Kim D.-y."/>
        </authorList>
    </citation>
    <scope>NUCLEOTIDE SEQUENCE [LARGE SCALE GENOMIC DNA]</scope>
    <source>
        <strain evidence="6 7">J1M15</strain>
    </source>
</reference>
<evidence type="ECO:0000313" key="7">
    <source>
        <dbReference type="Proteomes" id="UP000824504"/>
    </source>
</evidence>
<feature type="transmembrane region" description="Helical" evidence="4">
    <location>
        <begin position="14"/>
        <end position="34"/>
    </location>
</feature>
<keyword evidence="1" id="KW-0547">Nucleotide-binding</keyword>
<evidence type="ECO:0000256" key="2">
    <source>
        <dbReference type="ARBA" id="ARBA00022840"/>
    </source>
</evidence>
<evidence type="ECO:0000256" key="3">
    <source>
        <dbReference type="SAM" id="MobiDB-lite"/>
    </source>
</evidence>
<accession>A0ABX8SHT3</accession>
<keyword evidence="2" id="KW-0067">ATP-binding</keyword>
<evidence type="ECO:0000256" key="1">
    <source>
        <dbReference type="ARBA" id="ARBA00022741"/>
    </source>
</evidence>
<dbReference type="CDD" id="cd05387">
    <property type="entry name" value="BY-kinase"/>
    <property type="match status" value="1"/>
</dbReference>
<feature type="region of interest" description="Disordered" evidence="3">
    <location>
        <begin position="496"/>
        <end position="519"/>
    </location>
</feature>
<dbReference type="InterPro" id="IPR002586">
    <property type="entry name" value="CobQ/CobB/MinD/ParA_Nub-bd_dom"/>
</dbReference>
<evidence type="ECO:0000256" key="4">
    <source>
        <dbReference type="SAM" id="Phobius"/>
    </source>
</evidence>
<dbReference type="PANTHER" id="PTHR32309:SF13">
    <property type="entry name" value="FERRIC ENTEROBACTIN TRANSPORT PROTEIN FEPE"/>
    <property type="match status" value="1"/>
</dbReference>
<feature type="domain" description="CobQ/CobB/MinD/ParA nucleotide binding" evidence="5">
    <location>
        <begin position="278"/>
        <end position="384"/>
    </location>
</feature>
<dbReference type="GO" id="GO:0004715">
    <property type="term" value="F:non-membrane spanning protein tyrosine kinase activity"/>
    <property type="evidence" value="ECO:0007669"/>
    <property type="project" value="UniProtKB-EC"/>
</dbReference>
<protein>
    <submittedName>
        <fullName evidence="6">Polysaccharide biosynthesis tyrosine autokinase</fullName>
        <ecNumber evidence="6">2.7.10.2</ecNumber>
    </submittedName>
</protein>
<dbReference type="PANTHER" id="PTHR32309">
    <property type="entry name" value="TYROSINE-PROTEIN KINASE"/>
    <property type="match status" value="1"/>
</dbReference>
<dbReference type="InterPro" id="IPR005702">
    <property type="entry name" value="Wzc-like_C"/>
</dbReference>
<dbReference type="InterPro" id="IPR006311">
    <property type="entry name" value="TAT_signal"/>
</dbReference>
<dbReference type="EC" id="2.7.10.2" evidence="6"/>
<organism evidence="6 7">
    <name type="scientific">Tessaracoccus palaemonis</name>
    <dbReference type="NCBI Taxonomy" id="2829499"/>
    <lineage>
        <taxon>Bacteria</taxon>
        <taxon>Bacillati</taxon>
        <taxon>Actinomycetota</taxon>
        <taxon>Actinomycetes</taxon>
        <taxon>Propionibacteriales</taxon>
        <taxon>Propionibacteriaceae</taxon>
        <taxon>Tessaracoccus</taxon>
    </lineage>
</organism>
<dbReference type="InterPro" id="IPR050445">
    <property type="entry name" value="Bact_polysacc_biosynth/exp"/>
</dbReference>
<dbReference type="EMBL" id="CP079216">
    <property type="protein sequence ID" value="QXT62946.1"/>
    <property type="molecule type" value="Genomic_DNA"/>
</dbReference>